<dbReference type="PANTHER" id="PTHR33398:SF1">
    <property type="entry name" value="SMALL RIBOSOMAL SUBUNIT PROTEIN BS20C"/>
    <property type="match status" value="1"/>
</dbReference>
<evidence type="ECO:0000256" key="2">
    <source>
        <dbReference type="ARBA" id="ARBA00022730"/>
    </source>
</evidence>
<gene>
    <name evidence="7 8" type="primary">rpsT</name>
    <name evidence="8" type="ORF">H8717_05845</name>
</gene>
<evidence type="ECO:0000256" key="1">
    <source>
        <dbReference type="ARBA" id="ARBA00007634"/>
    </source>
</evidence>
<dbReference type="EMBL" id="JACRTB010000007">
    <property type="protein sequence ID" value="MBC8575935.1"/>
    <property type="molecule type" value="Genomic_DNA"/>
</dbReference>
<keyword evidence="9" id="KW-1185">Reference proteome</keyword>
<comment type="similarity">
    <text evidence="1 7">Belongs to the bacterial ribosomal protein bS20 family.</text>
</comment>
<organism evidence="8 9">
    <name type="scientific">Yanshouia hominis</name>
    <dbReference type="NCBI Taxonomy" id="2763673"/>
    <lineage>
        <taxon>Bacteria</taxon>
        <taxon>Bacillati</taxon>
        <taxon>Bacillota</taxon>
        <taxon>Clostridia</taxon>
        <taxon>Eubacteriales</taxon>
        <taxon>Oscillospiraceae</taxon>
        <taxon>Yanshouia</taxon>
    </lineage>
</organism>
<evidence type="ECO:0000256" key="7">
    <source>
        <dbReference type="HAMAP-Rule" id="MF_00500"/>
    </source>
</evidence>
<dbReference type="Proteomes" id="UP000658131">
    <property type="component" value="Unassembled WGS sequence"/>
</dbReference>
<dbReference type="InterPro" id="IPR036510">
    <property type="entry name" value="Ribosomal_bS20_sf"/>
</dbReference>
<evidence type="ECO:0000256" key="6">
    <source>
        <dbReference type="ARBA" id="ARBA00035136"/>
    </source>
</evidence>
<evidence type="ECO:0000256" key="4">
    <source>
        <dbReference type="ARBA" id="ARBA00022980"/>
    </source>
</evidence>
<protein>
    <recommendedName>
        <fullName evidence="6 7">Small ribosomal subunit protein bS20</fullName>
    </recommendedName>
</protein>
<proteinExistence type="inferred from homology"/>
<dbReference type="SUPFAM" id="SSF46992">
    <property type="entry name" value="Ribosomal protein S20"/>
    <property type="match status" value="1"/>
</dbReference>
<keyword evidence="2 7" id="KW-0699">rRNA-binding</keyword>
<dbReference type="NCBIfam" id="TIGR00029">
    <property type="entry name" value="S20"/>
    <property type="match status" value="1"/>
</dbReference>
<sequence length="86" mass="9289">MPNIKSAKKRVKVIAAKTELNKAQRSQLRSTLKKAELSLAEGGENCAEVVRHAIKTVDQAAAKGIIHKNVASRKKSALVCKLNKIG</sequence>
<dbReference type="InterPro" id="IPR002583">
    <property type="entry name" value="Ribosomal_bS20"/>
</dbReference>
<evidence type="ECO:0000313" key="9">
    <source>
        <dbReference type="Proteomes" id="UP000658131"/>
    </source>
</evidence>
<name>A0ABR7NIB8_9FIRM</name>
<dbReference type="Pfam" id="PF01649">
    <property type="entry name" value="Ribosomal_S20p"/>
    <property type="match status" value="1"/>
</dbReference>
<evidence type="ECO:0000256" key="3">
    <source>
        <dbReference type="ARBA" id="ARBA00022884"/>
    </source>
</evidence>
<keyword evidence="5 7" id="KW-0687">Ribonucleoprotein</keyword>
<keyword evidence="4 7" id="KW-0689">Ribosomal protein</keyword>
<comment type="function">
    <text evidence="7">Binds directly to 16S ribosomal RNA.</text>
</comment>
<dbReference type="HAMAP" id="MF_00500">
    <property type="entry name" value="Ribosomal_bS20"/>
    <property type="match status" value="1"/>
</dbReference>
<dbReference type="Gene3D" id="1.20.58.110">
    <property type="entry name" value="Ribosomal protein S20"/>
    <property type="match status" value="1"/>
</dbReference>
<dbReference type="GO" id="GO:0005840">
    <property type="term" value="C:ribosome"/>
    <property type="evidence" value="ECO:0007669"/>
    <property type="project" value="UniProtKB-KW"/>
</dbReference>
<evidence type="ECO:0000256" key="5">
    <source>
        <dbReference type="ARBA" id="ARBA00023274"/>
    </source>
</evidence>
<keyword evidence="3 7" id="KW-0694">RNA-binding</keyword>
<dbReference type="PANTHER" id="PTHR33398">
    <property type="entry name" value="30S RIBOSOMAL PROTEIN S20"/>
    <property type="match status" value="1"/>
</dbReference>
<dbReference type="RefSeq" id="WP_093372403.1">
    <property type="nucleotide sequence ID" value="NZ_JACRTB010000007.1"/>
</dbReference>
<evidence type="ECO:0000313" key="8">
    <source>
        <dbReference type="EMBL" id="MBC8575935.1"/>
    </source>
</evidence>
<reference evidence="8 9" key="1">
    <citation type="submission" date="2020-08" db="EMBL/GenBank/DDBJ databases">
        <title>Genome public.</title>
        <authorList>
            <person name="Liu C."/>
            <person name="Sun Q."/>
        </authorList>
    </citation>
    <scope>NUCLEOTIDE SEQUENCE [LARGE SCALE GENOMIC DNA]</scope>
    <source>
        <strain evidence="8 9">BX1</strain>
    </source>
</reference>
<accession>A0ABR7NIB8</accession>
<comment type="caution">
    <text evidence="8">The sequence shown here is derived from an EMBL/GenBank/DDBJ whole genome shotgun (WGS) entry which is preliminary data.</text>
</comment>